<dbReference type="EMBL" id="LRPH01000049">
    <property type="protein sequence ID" value="KWU62563.1"/>
    <property type="molecule type" value="Genomic_DNA"/>
</dbReference>
<organism evidence="1 2">
    <name type="scientific">Bacillus mycoides</name>
    <dbReference type="NCBI Taxonomy" id="1405"/>
    <lineage>
        <taxon>Bacteria</taxon>
        <taxon>Bacillati</taxon>
        <taxon>Bacillota</taxon>
        <taxon>Bacilli</taxon>
        <taxon>Bacillales</taxon>
        <taxon>Bacillaceae</taxon>
        <taxon>Bacillus</taxon>
        <taxon>Bacillus cereus group</taxon>
    </lineage>
</organism>
<reference evidence="1 2" key="1">
    <citation type="submission" date="2016-01" db="EMBL/GenBank/DDBJ databases">
        <authorList>
            <person name="McClelland M."/>
            <person name="Jain A."/>
            <person name="Saraogi P."/>
            <person name="Mendelson R."/>
            <person name="Westerman R."/>
            <person name="SanMiguel P."/>
            <person name="Csonka L."/>
        </authorList>
    </citation>
    <scope>NUCLEOTIDE SEQUENCE [LARGE SCALE GENOMIC DNA]</scope>
    <source>
        <strain evidence="1 2">PE8-15</strain>
    </source>
</reference>
<comment type="caution">
    <text evidence="1">The sequence shown here is derived from an EMBL/GenBank/DDBJ whole genome shotgun (WGS) entry which is preliminary data.</text>
</comment>
<proteinExistence type="predicted"/>
<protein>
    <submittedName>
        <fullName evidence="1">Uncharacterized protein</fullName>
    </submittedName>
</protein>
<evidence type="ECO:0000313" key="2">
    <source>
        <dbReference type="Proteomes" id="UP000065797"/>
    </source>
</evidence>
<evidence type="ECO:0000313" key="1">
    <source>
        <dbReference type="EMBL" id="KWU62563.1"/>
    </source>
</evidence>
<dbReference type="Proteomes" id="UP000065797">
    <property type="component" value="Unassembled WGS sequence"/>
</dbReference>
<gene>
    <name evidence="1" type="ORF">AWW70_14165</name>
</gene>
<name>A0A120EGP4_BACMY</name>
<sequence>MILIKIPNKLARIPIFFANKTPKLSNKKVTKNTVVLNSIKSVKAFLDQIKTKPSRKSFQNPLTKASLYRKT</sequence>
<accession>A0A120EGP4</accession>
<dbReference type="AlphaFoldDB" id="A0A120EGP4"/>